<proteinExistence type="predicted"/>
<feature type="compositionally biased region" description="Pro residues" evidence="1">
    <location>
        <begin position="179"/>
        <end position="199"/>
    </location>
</feature>
<dbReference type="EMBL" id="MN448299">
    <property type="protein sequence ID" value="QFG75161.1"/>
    <property type="molecule type" value="Genomic_DNA"/>
</dbReference>
<evidence type="ECO:0000313" key="2">
    <source>
        <dbReference type="EMBL" id="QFG75161.1"/>
    </source>
</evidence>
<accession>A0A5J6VPE5</accession>
<reference evidence="2" key="1">
    <citation type="journal article" date="2019" name="Philos. Trans. R. Soc. Lond., B, Biol. Sci.">
        <title>Targeted metagenomic recovery of four divergent viruses reveals shared and distinctive characteristics of giant viruses of marine eukaryotes.</title>
        <authorList>
            <person name="Needham D.M."/>
            <person name="Poirier C."/>
            <person name="Hehenberger E."/>
            <person name="Jimenez V."/>
            <person name="Swalwell J.E."/>
            <person name="Santoro A.E."/>
            <person name="Worden A.Z."/>
        </authorList>
    </citation>
    <scope>NUCLEOTIDE SEQUENCE</scope>
    <source>
        <strain evidence="2">OPacV-421</strain>
    </source>
</reference>
<feature type="compositionally biased region" description="Basic and acidic residues" evidence="1">
    <location>
        <begin position="201"/>
        <end position="214"/>
    </location>
</feature>
<sequence>MEYELDKQQLLDFLKGITNPGLKKKNMLDKIHIPVFNKKITIESYVWMVWGELLKDENVMGTAIDKYEWGNLFKAVTEDTDFVERLFKQINRKSKCINYPEFLQYILLLDDTDFKIFTLCLKEPTISNPLVEVDLNDSVIIDIKDPNSPINTKPKPSSKKLKPTKPTTKQPTTNKPTPKEPTSPFTPPSPLSPRAPSPPHKSFDRVDKETNTASYPDKKPLCENFCNRLTLLWLDMKLMFITTKNKIINSLYGLR</sequence>
<protein>
    <submittedName>
        <fullName evidence="2">Uncharacterized protein</fullName>
    </submittedName>
</protein>
<feature type="region of interest" description="Disordered" evidence="1">
    <location>
        <begin position="145"/>
        <end position="214"/>
    </location>
</feature>
<name>A0A5J6VPE5_9VIRU</name>
<evidence type="ECO:0000256" key="1">
    <source>
        <dbReference type="SAM" id="MobiDB-lite"/>
    </source>
</evidence>
<organism evidence="2">
    <name type="scientific">Megaviridae environmental sample</name>
    <dbReference type="NCBI Taxonomy" id="1737588"/>
    <lineage>
        <taxon>Viruses</taxon>
        <taxon>Varidnaviria</taxon>
        <taxon>Bamfordvirae</taxon>
        <taxon>Nucleocytoviricota</taxon>
        <taxon>Megaviricetes</taxon>
        <taxon>Imitervirales</taxon>
        <taxon>Mimiviridae</taxon>
        <taxon>environmental samples</taxon>
    </lineage>
</organism>
<feature type="compositionally biased region" description="Low complexity" evidence="1">
    <location>
        <begin position="164"/>
        <end position="178"/>
    </location>
</feature>